<gene>
    <name evidence="2" type="ORF">N7469_001254</name>
</gene>
<dbReference type="Proteomes" id="UP001147733">
    <property type="component" value="Unassembled WGS sequence"/>
</dbReference>
<feature type="compositionally biased region" description="Polar residues" evidence="1">
    <location>
        <begin position="461"/>
        <end position="473"/>
    </location>
</feature>
<dbReference type="GeneID" id="81379341"/>
<reference evidence="2" key="1">
    <citation type="submission" date="2022-11" db="EMBL/GenBank/DDBJ databases">
        <authorList>
            <person name="Petersen C."/>
        </authorList>
    </citation>
    <scope>NUCLEOTIDE SEQUENCE</scope>
    <source>
        <strain evidence="2">IBT 23319</strain>
    </source>
</reference>
<feature type="compositionally biased region" description="Basic and acidic residues" evidence="1">
    <location>
        <begin position="112"/>
        <end position="124"/>
    </location>
</feature>
<feature type="compositionally biased region" description="Pro residues" evidence="1">
    <location>
        <begin position="183"/>
        <end position="205"/>
    </location>
</feature>
<feature type="compositionally biased region" description="Basic and acidic residues" evidence="1">
    <location>
        <begin position="440"/>
        <end position="451"/>
    </location>
</feature>
<reference evidence="2" key="2">
    <citation type="journal article" date="2023" name="IMA Fungus">
        <title>Comparative genomic study of the Penicillium genus elucidates a diverse pangenome and 15 lateral gene transfer events.</title>
        <authorList>
            <person name="Petersen C."/>
            <person name="Sorensen T."/>
            <person name="Nielsen M.R."/>
            <person name="Sondergaard T.E."/>
            <person name="Sorensen J.L."/>
            <person name="Fitzpatrick D.A."/>
            <person name="Frisvad J.C."/>
            <person name="Nielsen K.L."/>
        </authorList>
    </citation>
    <scope>NUCLEOTIDE SEQUENCE</scope>
    <source>
        <strain evidence="2">IBT 23319</strain>
    </source>
</reference>
<feature type="compositionally biased region" description="Basic and acidic residues" evidence="1">
    <location>
        <begin position="396"/>
        <end position="421"/>
    </location>
</feature>
<keyword evidence="3" id="KW-1185">Reference proteome</keyword>
<protein>
    <submittedName>
        <fullName evidence="2">Uncharacterized protein</fullName>
    </submittedName>
</protein>
<feature type="region of interest" description="Disordered" evidence="1">
    <location>
        <begin position="1"/>
        <end position="263"/>
    </location>
</feature>
<sequence>MTAAPPVPHSVPEGVNGAGHLRYHPIAMNPNPPHPQMPPPDQLVQNHHFRYFRPPQPLHDGPGPQGPQGPPGPPPVPQHTPSSLEQIENRLRQLEHEEMNRMATRSHILAARKREDEEFRRLTESAEAEEEDLRRERKRMKRESMGLGLNAAAESPPLRPTPPRRLSETSAATTLAFFKQQSPPEPRQVPLPPASQTPGPPPSMPPSHLHQPHPPSHPHPHQPHPPSHPHHSHHAPPLPPTHQQLQHPQPIVPHDSLNSVGSIRRKQKYTIKNVEAWGERHGRPAAHDPSGRALWKRPSDGSLVYLTCPISGCGKSDFVTLHGFMCHLTKKHKDRTLGSQSRALEMCGIVYDPNSPLPPVAASNRGSMEDSPAAMDRDIDPEEELESESDMDESHDEYRVKTEVTDRSMPENEEISPREEPSPLTKPVLNGSIKQSIHSIIDRTPETEPREALTSLPPSEPTSQGPTPLSESTIPAKRKYEVPSPRASEKENTEPSKEEYTAE</sequence>
<comment type="caution">
    <text evidence="2">The sequence shown here is derived from an EMBL/GenBank/DDBJ whole genome shotgun (WGS) entry which is preliminary data.</text>
</comment>
<dbReference type="OrthoDB" id="5431097at2759"/>
<dbReference type="AlphaFoldDB" id="A0A9W9PE82"/>
<feature type="region of interest" description="Disordered" evidence="1">
    <location>
        <begin position="355"/>
        <end position="503"/>
    </location>
</feature>
<feature type="compositionally biased region" description="Basic and acidic residues" evidence="1">
    <location>
        <begin position="487"/>
        <end position="503"/>
    </location>
</feature>
<feature type="compositionally biased region" description="Basic and acidic residues" evidence="1">
    <location>
        <begin position="87"/>
        <end position="100"/>
    </location>
</feature>
<dbReference type="RefSeq" id="XP_056505931.1">
    <property type="nucleotide sequence ID" value="XM_056640174.1"/>
</dbReference>
<feature type="compositionally biased region" description="Pro residues" evidence="1">
    <location>
        <begin position="64"/>
        <end position="78"/>
    </location>
</feature>
<dbReference type="EMBL" id="JAPQKT010000001">
    <property type="protein sequence ID" value="KAJ5242927.1"/>
    <property type="molecule type" value="Genomic_DNA"/>
</dbReference>
<evidence type="ECO:0000313" key="3">
    <source>
        <dbReference type="Proteomes" id="UP001147733"/>
    </source>
</evidence>
<evidence type="ECO:0000313" key="2">
    <source>
        <dbReference type="EMBL" id="KAJ5242927.1"/>
    </source>
</evidence>
<feature type="compositionally biased region" description="Pro residues" evidence="1">
    <location>
        <begin position="30"/>
        <end position="41"/>
    </location>
</feature>
<proteinExistence type="predicted"/>
<feature type="compositionally biased region" description="Acidic residues" evidence="1">
    <location>
        <begin position="379"/>
        <end position="395"/>
    </location>
</feature>
<accession>A0A9W9PE82</accession>
<organism evidence="2 3">
    <name type="scientific">Penicillium citrinum</name>
    <dbReference type="NCBI Taxonomy" id="5077"/>
    <lineage>
        <taxon>Eukaryota</taxon>
        <taxon>Fungi</taxon>
        <taxon>Dikarya</taxon>
        <taxon>Ascomycota</taxon>
        <taxon>Pezizomycotina</taxon>
        <taxon>Eurotiomycetes</taxon>
        <taxon>Eurotiomycetidae</taxon>
        <taxon>Eurotiales</taxon>
        <taxon>Aspergillaceae</taxon>
        <taxon>Penicillium</taxon>
    </lineage>
</organism>
<evidence type="ECO:0000256" key="1">
    <source>
        <dbReference type="SAM" id="MobiDB-lite"/>
    </source>
</evidence>
<feature type="compositionally biased region" description="Basic residues" evidence="1">
    <location>
        <begin position="216"/>
        <end position="234"/>
    </location>
</feature>
<name>A0A9W9PE82_PENCI</name>